<dbReference type="EMBL" id="FQUM01000008">
    <property type="protein sequence ID" value="SHF74246.1"/>
    <property type="molecule type" value="Genomic_DNA"/>
</dbReference>
<dbReference type="SUPFAM" id="SSF54913">
    <property type="entry name" value="GlnB-like"/>
    <property type="match status" value="1"/>
</dbReference>
<dbReference type="OrthoDB" id="9795599at2"/>
<evidence type="ECO:0000313" key="2">
    <source>
        <dbReference type="EMBL" id="SHF74246.1"/>
    </source>
</evidence>
<evidence type="ECO:0000256" key="1">
    <source>
        <dbReference type="ARBA" id="ARBA00010554"/>
    </source>
</evidence>
<dbReference type="Proteomes" id="UP000184164">
    <property type="component" value="Unassembled WGS sequence"/>
</dbReference>
<gene>
    <name evidence="2" type="ORF">SAMN05444274_10885</name>
</gene>
<dbReference type="RefSeq" id="WP_073002913.1">
    <property type="nucleotide sequence ID" value="NZ_FQUM01000008.1"/>
</dbReference>
<dbReference type="InterPro" id="IPR011322">
    <property type="entry name" value="N-reg_PII-like_a/b"/>
</dbReference>
<dbReference type="AlphaFoldDB" id="A0A1M5E4X3"/>
<proteinExistence type="inferred from homology"/>
<sequence length="119" mass="13313">MKIESQAGILKIYVGESDKIHGRPLFEEIVFEARKTGMAGTTVFKGIMSFGASHSVHTMKIFALSSDMPVAIEIVDSVEKLTNFAVRINEMMDESQKGGLITLQKLDVLRYEVGQKYRK</sequence>
<keyword evidence="3" id="KW-1185">Reference proteome</keyword>
<dbReference type="Pfam" id="PF02641">
    <property type="entry name" value="DUF190"/>
    <property type="match status" value="1"/>
</dbReference>
<dbReference type="PANTHER" id="PTHR35983">
    <property type="entry name" value="UPF0166 PROTEIN TM_0021"/>
    <property type="match status" value="1"/>
</dbReference>
<dbReference type="STRING" id="1484053.SAMN05444274_10885"/>
<dbReference type="InterPro" id="IPR015867">
    <property type="entry name" value="N-reg_PII/ATP_PRibTrfase_C"/>
</dbReference>
<organism evidence="2 3">
    <name type="scientific">Mariniphaga anaerophila</name>
    <dbReference type="NCBI Taxonomy" id="1484053"/>
    <lineage>
        <taxon>Bacteria</taxon>
        <taxon>Pseudomonadati</taxon>
        <taxon>Bacteroidota</taxon>
        <taxon>Bacteroidia</taxon>
        <taxon>Marinilabiliales</taxon>
        <taxon>Prolixibacteraceae</taxon>
        <taxon>Mariniphaga</taxon>
    </lineage>
</organism>
<comment type="similarity">
    <text evidence="1">Belongs to the UPF0166 family.</text>
</comment>
<dbReference type="InterPro" id="IPR003793">
    <property type="entry name" value="UPF0166"/>
</dbReference>
<reference evidence="2 3" key="1">
    <citation type="submission" date="2016-11" db="EMBL/GenBank/DDBJ databases">
        <authorList>
            <person name="Jaros S."/>
            <person name="Januszkiewicz K."/>
            <person name="Wedrychowicz H."/>
        </authorList>
    </citation>
    <scope>NUCLEOTIDE SEQUENCE [LARGE SCALE GENOMIC DNA]</scope>
    <source>
        <strain evidence="2 3">DSM 26910</strain>
    </source>
</reference>
<accession>A0A1M5E4X3</accession>
<dbReference type="Gene3D" id="3.30.70.120">
    <property type="match status" value="1"/>
</dbReference>
<evidence type="ECO:0000313" key="3">
    <source>
        <dbReference type="Proteomes" id="UP000184164"/>
    </source>
</evidence>
<dbReference type="PANTHER" id="PTHR35983:SF1">
    <property type="entry name" value="UPF0166 PROTEIN TM_0021"/>
    <property type="match status" value="1"/>
</dbReference>
<name>A0A1M5E4X3_9BACT</name>
<protein>
    <submittedName>
        <fullName evidence="2">Uncharacterized protein</fullName>
    </submittedName>
</protein>